<comment type="caution">
    <text evidence="1">The sequence shown here is derived from an EMBL/GenBank/DDBJ whole genome shotgun (WGS) entry which is preliminary data.</text>
</comment>
<dbReference type="RefSeq" id="WP_016084980.1">
    <property type="nucleotide sequence ID" value="NZ_NUAN01000071.1"/>
</dbReference>
<dbReference type="Proteomes" id="UP000220691">
    <property type="component" value="Unassembled WGS sequence"/>
</dbReference>
<reference evidence="1 2" key="1">
    <citation type="submission" date="2017-09" db="EMBL/GenBank/DDBJ databases">
        <title>Large-scale bioinformatics analysis of Bacillus genomes uncovers conserved roles of natural products in bacterial physiology.</title>
        <authorList>
            <consortium name="Agbiome Team Llc"/>
            <person name="Bleich R.M."/>
            <person name="Kirk G.J."/>
            <person name="Santa Maria K.C."/>
            <person name="Allen S.E."/>
            <person name="Farag S."/>
            <person name="Shank E.A."/>
            <person name="Bowers A."/>
        </authorList>
    </citation>
    <scope>NUCLEOTIDE SEQUENCE [LARGE SCALE GENOMIC DNA]</scope>
    <source>
        <strain evidence="1 2">AFS027647</strain>
    </source>
</reference>
<organism evidence="1 2">
    <name type="scientific">Bacillus cereus</name>
    <dbReference type="NCBI Taxonomy" id="1396"/>
    <lineage>
        <taxon>Bacteria</taxon>
        <taxon>Bacillati</taxon>
        <taxon>Bacillota</taxon>
        <taxon>Bacilli</taxon>
        <taxon>Bacillales</taxon>
        <taxon>Bacillaceae</taxon>
        <taxon>Bacillus</taxon>
        <taxon>Bacillus cereus group</taxon>
    </lineage>
</organism>
<sequence length="66" mass="7338">MAKLSRKSKDMGKVVATKTIKSNFGESTYNVYEDSGMTWKEGVEVDYVDCQRVVVTTKAVDRGGDK</sequence>
<protein>
    <submittedName>
        <fullName evidence="1">Uncharacterized protein</fullName>
    </submittedName>
</protein>
<accession>A0A9X6UC54</accession>
<evidence type="ECO:0000313" key="2">
    <source>
        <dbReference type="Proteomes" id="UP000220691"/>
    </source>
</evidence>
<name>A0A9X6UC54_BACCE</name>
<evidence type="ECO:0000313" key="1">
    <source>
        <dbReference type="EMBL" id="PEN97894.1"/>
    </source>
</evidence>
<gene>
    <name evidence="1" type="ORF">CN553_12720</name>
</gene>
<dbReference type="EMBL" id="NUAN01000071">
    <property type="protein sequence ID" value="PEN97894.1"/>
    <property type="molecule type" value="Genomic_DNA"/>
</dbReference>
<dbReference type="AlphaFoldDB" id="A0A9X6UC54"/>
<proteinExistence type="predicted"/>